<feature type="transmembrane region" description="Helical" evidence="6">
    <location>
        <begin position="223"/>
        <end position="249"/>
    </location>
</feature>
<evidence type="ECO:0000313" key="9">
    <source>
        <dbReference type="Proteomes" id="UP000249340"/>
    </source>
</evidence>
<keyword evidence="2 6" id="KW-0812">Transmembrane</keyword>
<evidence type="ECO:0000256" key="4">
    <source>
        <dbReference type="ARBA" id="ARBA00023136"/>
    </source>
</evidence>
<feature type="domain" description="ABC-2 type transporter transmembrane" evidence="7">
    <location>
        <begin position="21"/>
        <end position="211"/>
    </location>
</feature>
<dbReference type="PIRSF" id="PIRSF006648">
    <property type="entry name" value="DrrB"/>
    <property type="match status" value="1"/>
</dbReference>
<keyword evidence="5" id="KW-0046">Antibiotic resistance</keyword>
<feature type="transmembrane region" description="Helical" evidence="6">
    <location>
        <begin position="35"/>
        <end position="53"/>
    </location>
</feature>
<dbReference type="OrthoDB" id="63188at2"/>
<evidence type="ECO:0000256" key="6">
    <source>
        <dbReference type="SAM" id="Phobius"/>
    </source>
</evidence>
<name>A0A345SS21_9ACTN</name>
<dbReference type="Pfam" id="PF01061">
    <property type="entry name" value="ABC2_membrane"/>
    <property type="match status" value="1"/>
</dbReference>
<organism evidence="8 9">
    <name type="scientific">Peterkaempfera bronchialis</name>
    <dbReference type="NCBI Taxonomy" id="2126346"/>
    <lineage>
        <taxon>Bacteria</taxon>
        <taxon>Bacillati</taxon>
        <taxon>Actinomycetota</taxon>
        <taxon>Actinomycetes</taxon>
        <taxon>Kitasatosporales</taxon>
        <taxon>Streptomycetaceae</taxon>
        <taxon>Peterkaempfera</taxon>
    </lineage>
</organism>
<dbReference type="EMBL" id="CP031264">
    <property type="protein sequence ID" value="AXI76526.1"/>
    <property type="molecule type" value="Genomic_DNA"/>
</dbReference>
<keyword evidence="3 6" id="KW-1133">Transmembrane helix</keyword>
<feature type="transmembrane region" description="Helical" evidence="6">
    <location>
        <begin position="65"/>
        <end position="90"/>
    </location>
</feature>
<dbReference type="InterPro" id="IPR051784">
    <property type="entry name" value="Nod_factor_ABC_transporter"/>
</dbReference>
<dbReference type="InterPro" id="IPR000412">
    <property type="entry name" value="ABC_2_transport"/>
</dbReference>
<proteinExistence type="predicted"/>
<dbReference type="InterPro" id="IPR013525">
    <property type="entry name" value="ABC2_TM"/>
</dbReference>
<accession>A0A345SS21</accession>
<dbReference type="Proteomes" id="UP000249340">
    <property type="component" value="Chromosome"/>
</dbReference>
<comment type="subcellular location">
    <subcellularLocation>
        <location evidence="1">Membrane</location>
        <topology evidence="1">Multi-pass membrane protein</topology>
    </subcellularLocation>
</comment>
<feature type="transmembrane region" description="Helical" evidence="6">
    <location>
        <begin position="182"/>
        <end position="203"/>
    </location>
</feature>
<protein>
    <submittedName>
        <fullName evidence="8">ABC transporter permease</fullName>
    </submittedName>
</protein>
<feature type="transmembrane region" description="Helical" evidence="6">
    <location>
        <begin position="144"/>
        <end position="170"/>
    </location>
</feature>
<dbReference type="GO" id="GO:0043190">
    <property type="term" value="C:ATP-binding cassette (ABC) transporter complex"/>
    <property type="evidence" value="ECO:0007669"/>
    <property type="project" value="InterPro"/>
</dbReference>
<keyword evidence="9" id="KW-1185">Reference proteome</keyword>
<dbReference type="PANTHER" id="PTHR43229:SF2">
    <property type="entry name" value="NODULATION PROTEIN J"/>
    <property type="match status" value="1"/>
</dbReference>
<dbReference type="PANTHER" id="PTHR43229">
    <property type="entry name" value="NODULATION PROTEIN J"/>
    <property type="match status" value="1"/>
</dbReference>
<evidence type="ECO:0000256" key="2">
    <source>
        <dbReference type="ARBA" id="ARBA00022692"/>
    </source>
</evidence>
<gene>
    <name evidence="8" type="ORF">C7M71_002610</name>
</gene>
<evidence type="ECO:0000256" key="1">
    <source>
        <dbReference type="ARBA" id="ARBA00004141"/>
    </source>
</evidence>
<reference evidence="9" key="1">
    <citation type="submission" date="2018-07" db="EMBL/GenBank/DDBJ databases">
        <title>Streptacidiphilus bronchialis DSM 106435 chromosome.</title>
        <authorList>
            <person name="Batra D."/>
            <person name="Gulvik C.A."/>
        </authorList>
    </citation>
    <scope>NUCLEOTIDE SEQUENCE [LARGE SCALE GENOMIC DNA]</scope>
    <source>
        <strain evidence="9">DSM 106435</strain>
    </source>
</reference>
<evidence type="ECO:0000256" key="3">
    <source>
        <dbReference type="ARBA" id="ARBA00022989"/>
    </source>
</evidence>
<evidence type="ECO:0000256" key="5">
    <source>
        <dbReference type="ARBA" id="ARBA00023251"/>
    </source>
</evidence>
<dbReference type="GO" id="GO:0046677">
    <property type="term" value="P:response to antibiotic"/>
    <property type="evidence" value="ECO:0007669"/>
    <property type="project" value="UniProtKB-KW"/>
</dbReference>
<dbReference type="KEGG" id="stri:C7M71_002610"/>
<keyword evidence="4 6" id="KW-0472">Membrane</keyword>
<evidence type="ECO:0000259" key="7">
    <source>
        <dbReference type="Pfam" id="PF01061"/>
    </source>
</evidence>
<feature type="transmembrane region" description="Helical" evidence="6">
    <location>
        <begin position="111"/>
        <end position="138"/>
    </location>
</feature>
<dbReference type="GO" id="GO:0140359">
    <property type="term" value="F:ABC-type transporter activity"/>
    <property type="evidence" value="ECO:0007669"/>
    <property type="project" value="InterPro"/>
</dbReference>
<dbReference type="AlphaFoldDB" id="A0A345SS21"/>
<evidence type="ECO:0000313" key="8">
    <source>
        <dbReference type="EMBL" id="AXI76526.1"/>
    </source>
</evidence>
<sequence length="258" mass="26582">MSASAPAPRSAPALGGFNATLLGLEIRRALRSLRTVILVVAMPMSFLLLYGLPYRDHHPGDGQPLARITVAMAVYGAMIGATSCGAGVAMERVAGWNRQLRLTPLRPLAQVAVKTITAMVLGLIAVLAEFALGAALGVDLPPHVWLLAGLAAWLPSAVFALFGLFTGLVLPSQNVMQLVGPALVLLAVLGGIFIPLSLLPHAIRVVAPFTPAYGAGTLAQSCLGGGGAGAASVLNLLAWTGVFTAGAVWRLRQDVGRS</sequence>
<dbReference type="RefSeq" id="WP_111493401.1">
    <property type="nucleotide sequence ID" value="NZ_CP031264.1"/>
</dbReference>